<sequence length="234" mass="26626">MSKLRHSDQVIFNDLIDHQVFTSTVTTQTSQKTATAIETLKRPGTLQRINHFLTALIGQQPENYQENLVLFVGTQALPAETVHILLATLKAIINLPELQNMRADRVVLAATVVRQVHSEVTACDERMILRQINALFVDQLGLLTLDQPATPPRDQAGEVQDYWDVSPDFTFVTQCIVDQLMTNATKPERTPIQQLNLQLLTQRLVVRLHQSYGKLWFRTEQKLLNNGHNWVVLI</sequence>
<accession>A0ABU1A508</accession>
<dbReference type="RefSeq" id="WP_308701937.1">
    <property type="nucleotide sequence ID" value="NZ_AP027463.1"/>
</dbReference>
<gene>
    <name evidence="1" type="ORF">RA086_00305</name>
</gene>
<dbReference type="EMBL" id="JAVCWF010000001">
    <property type="protein sequence ID" value="MDQ7936089.1"/>
    <property type="molecule type" value="Genomic_DNA"/>
</dbReference>
<dbReference type="Proteomes" id="UP001227831">
    <property type="component" value="Unassembled WGS sequence"/>
</dbReference>
<name>A0ABU1A508_9LACO</name>
<reference evidence="1 2" key="1">
    <citation type="journal article" date="2023" name="Int. J. Syst. Evol. Microbiol.">
        <title>Lactiplantibacillus brownii sp. nov., a novel psychrotolerant species isolated from sauerkraut.</title>
        <authorList>
            <person name="Heng Y.C."/>
            <person name="Silvaraju S."/>
            <person name="Lee J.K.Y."/>
            <person name="Kittelmann S."/>
        </authorList>
    </citation>
    <scope>NUCLEOTIDE SEQUENCE [LARGE SCALE GENOMIC DNA]</scope>
    <source>
        <strain evidence="1 2">WILCCON 0030</strain>
    </source>
</reference>
<evidence type="ECO:0000313" key="2">
    <source>
        <dbReference type="Proteomes" id="UP001227831"/>
    </source>
</evidence>
<proteinExistence type="predicted"/>
<protein>
    <submittedName>
        <fullName evidence="1">Uncharacterized protein</fullName>
    </submittedName>
</protein>
<organism evidence="1 2">
    <name type="scientific">Lactiplantibacillus brownii</name>
    <dbReference type="NCBI Taxonomy" id="3069269"/>
    <lineage>
        <taxon>Bacteria</taxon>
        <taxon>Bacillati</taxon>
        <taxon>Bacillota</taxon>
        <taxon>Bacilli</taxon>
        <taxon>Lactobacillales</taxon>
        <taxon>Lactobacillaceae</taxon>
        <taxon>Lactiplantibacillus</taxon>
    </lineage>
</organism>
<comment type="caution">
    <text evidence="1">The sequence shown here is derived from an EMBL/GenBank/DDBJ whole genome shotgun (WGS) entry which is preliminary data.</text>
</comment>
<keyword evidence="2" id="KW-1185">Reference proteome</keyword>
<evidence type="ECO:0000313" key="1">
    <source>
        <dbReference type="EMBL" id="MDQ7936089.1"/>
    </source>
</evidence>